<dbReference type="GO" id="GO:0000176">
    <property type="term" value="C:nuclear exosome (RNase complex)"/>
    <property type="evidence" value="ECO:0007669"/>
    <property type="project" value="TreeGrafter"/>
</dbReference>
<dbReference type="InterPro" id="IPR015847">
    <property type="entry name" value="ExoRNase_PH_dom2"/>
</dbReference>
<sequence length="388" mass="42882">MSSSIISKSDRAFIEQAAKESQRVDGRRLLDHRRVRIHFHVQPGMVEVQLGTCRVLGVVSAALVVPPAERPAEGIVSLDLLPLPLADSSTDANRASETMKDGRAILQRAIVKSRCVDVESLCVIAGKAVWKVTVELKVLGERGGEERRGEWREGRSRRSGGNKQRGVEGGRGRKGEVRLSVNELIMFDTENGGNVTDCCSLAAVLSLNHFKLNEVIVDGDKVKVFAYSERIPRSLTLHHIPMCVSFGLFLLPEKENSSKGDTLVIIADPSKLEEQVMHGQLVIIAGSKDRSMLYGISKTGGAPLPPSQLQRCCEMAIDRAAELHEVCKEALRKNEEKTKKRDMDALRKIKRADVEEVEVEEEGESKEKEEKGEEGEAEKEAKKLKTET</sequence>
<dbReference type="GO" id="GO:0000177">
    <property type="term" value="C:cytoplasmic exosome (RNase complex)"/>
    <property type="evidence" value="ECO:0007669"/>
    <property type="project" value="TreeGrafter"/>
</dbReference>
<dbReference type="GO" id="GO:0034476">
    <property type="term" value="P:U5 snRNA 3'-end processing"/>
    <property type="evidence" value="ECO:0007669"/>
    <property type="project" value="TreeGrafter"/>
</dbReference>
<feature type="domain" description="Exoribonuclease phosphorolytic" evidence="7">
    <location>
        <begin position="239"/>
        <end position="318"/>
    </location>
</feature>
<evidence type="ECO:0000256" key="1">
    <source>
        <dbReference type="ARBA" id="ARBA00004123"/>
    </source>
</evidence>
<dbReference type="GO" id="GO:0071035">
    <property type="term" value="P:nuclear polyadenylation-dependent rRNA catabolic process"/>
    <property type="evidence" value="ECO:0007669"/>
    <property type="project" value="TreeGrafter"/>
</dbReference>
<evidence type="ECO:0000256" key="2">
    <source>
        <dbReference type="ARBA" id="ARBA00004496"/>
    </source>
</evidence>
<evidence type="ECO:0000259" key="6">
    <source>
        <dbReference type="Pfam" id="PF01138"/>
    </source>
</evidence>
<keyword evidence="4" id="KW-0963">Cytoplasm</keyword>
<evidence type="ECO:0000256" key="4">
    <source>
        <dbReference type="ARBA" id="ARBA00022490"/>
    </source>
</evidence>
<dbReference type="GO" id="GO:0016075">
    <property type="term" value="P:rRNA catabolic process"/>
    <property type="evidence" value="ECO:0007669"/>
    <property type="project" value="TreeGrafter"/>
</dbReference>
<dbReference type="Pfam" id="PF01138">
    <property type="entry name" value="RNase_PH"/>
    <property type="match status" value="1"/>
</dbReference>
<evidence type="ECO:0000256" key="3">
    <source>
        <dbReference type="ARBA" id="ARBA00006678"/>
    </source>
</evidence>
<evidence type="ECO:0000256" key="5">
    <source>
        <dbReference type="SAM" id="MobiDB-lite"/>
    </source>
</evidence>
<dbReference type="SUPFAM" id="SSF54211">
    <property type="entry name" value="Ribosomal protein S5 domain 2-like"/>
    <property type="match status" value="1"/>
</dbReference>
<dbReference type="GO" id="GO:0035925">
    <property type="term" value="F:mRNA 3'-UTR AU-rich region binding"/>
    <property type="evidence" value="ECO:0007669"/>
    <property type="project" value="TreeGrafter"/>
</dbReference>
<accession>A0A6U5YXM4</accession>
<dbReference type="Pfam" id="PF03725">
    <property type="entry name" value="RNase_PH_C"/>
    <property type="match status" value="1"/>
</dbReference>
<dbReference type="GO" id="GO:0034475">
    <property type="term" value="P:U4 snRNA 3'-end processing"/>
    <property type="evidence" value="ECO:0007669"/>
    <property type="project" value="TreeGrafter"/>
</dbReference>
<dbReference type="Gene3D" id="3.30.230.70">
    <property type="entry name" value="GHMP Kinase, N-terminal domain"/>
    <property type="match status" value="2"/>
</dbReference>
<dbReference type="InterPro" id="IPR001247">
    <property type="entry name" value="ExoRNase_PH_dom1"/>
</dbReference>
<evidence type="ECO:0000259" key="7">
    <source>
        <dbReference type="Pfam" id="PF03725"/>
    </source>
</evidence>
<evidence type="ECO:0000313" key="9">
    <source>
        <dbReference type="EMBL" id="CAE2293412.1"/>
    </source>
</evidence>
<feature type="region of interest" description="Disordered" evidence="5">
    <location>
        <begin position="145"/>
        <end position="173"/>
    </location>
</feature>
<comment type="similarity">
    <text evidence="3">Belongs to the RNase PH family.</text>
</comment>
<dbReference type="GO" id="GO:0071028">
    <property type="term" value="P:nuclear mRNA surveillance"/>
    <property type="evidence" value="ECO:0007669"/>
    <property type="project" value="TreeGrafter"/>
</dbReference>
<dbReference type="PANTHER" id="PTHR11097:SF14">
    <property type="entry name" value="EXOSOME COMPLEX COMPONENT RRP45"/>
    <property type="match status" value="1"/>
</dbReference>
<organism evidence="8">
    <name type="scientific">Guillardia theta</name>
    <name type="common">Cryptophyte</name>
    <name type="synonym">Cryptomonas phi</name>
    <dbReference type="NCBI Taxonomy" id="55529"/>
    <lineage>
        <taxon>Eukaryota</taxon>
        <taxon>Cryptophyceae</taxon>
        <taxon>Pyrenomonadales</taxon>
        <taxon>Geminigeraceae</taxon>
        <taxon>Guillardia</taxon>
    </lineage>
</organism>
<dbReference type="InterPro" id="IPR036345">
    <property type="entry name" value="ExoRNase_PH_dom2_sf"/>
</dbReference>
<reference evidence="8" key="1">
    <citation type="submission" date="2021-01" db="EMBL/GenBank/DDBJ databases">
        <authorList>
            <person name="Corre E."/>
            <person name="Pelletier E."/>
            <person name="Niang G."/>
            <person name="Scheremetjew M."/>
            <person name="Finn R."/>
            <person name="Kale V."/>
            <person name="Holt S."/>
            <person name="Cochrane G."/>
            <person name="Meng A."/>
            <person name="Brown T."/>
            <person name="Cohen L."/>
        </authorList>
    </citation>
    <scope>NUCLEOTIDE SEQUENCE</scope>
    <source>
        <strain evidence="8">CCMP 2712</strain>
    </source>
</reference>
<dbReference type="EMBL" id="HBKN01015669">
    <property type="protein sequence ID" value="CAE2293407.1"/>
    <property type="molecule type" value="Transcribed_RNA"/>
</dbReference>
<name>A0A6U5YXM4_GUITH</name>
<feature type="compositionally biased region" description="Acidic residues" evidence="5">
    <location>
        <begin position="355"/>
        <end position="364"/>
    </location>
</feature>
<dbReference type="GO" id="GO:0034473">
    <property type="term" value="P:U1 snRNA 3'-end processing"/>
    <property type="evidence" value="ECO:0007669"/>
    <property type="project" value="TreeGrafter"/>
</dbReference>
<dbReference type="InterPro" id="IPR020568">
    <property type="entry name" value="Ribosomal_Su5_D2-typ_SF"/>
</dbReference>
<dbReference type="PANTHER" id="PTHR11097">
    <property type="entry name" value="EXOSOME COMPLEX EXONUCLEASE RIBOSOMAL RNA PROCESSING PROTEIN"/>
    <property type="match status" value="1"/>
</dbReference>
<dbReference type="GO" id="GO:0071038">
    <property type="term" value="P:TRAMP-dependent tRNA surveillance pathway"/>
    <property type="evidence" value="ECO:0007669"/>
    <property type="project" value="TreeGrafter"/>
</dbReference>
<dbReference type="InterPro" id="IPR027408">
    <property type="entry name" value="PNPase/RNase_PH_dom_sf"/>
</dbReference>
<dbReference type="GO" id="GO:0000467">
    <property type="term" value="P:exonucleolytic trimming to generate mature 3'-end of 5.8S rRNA from tricistronic rRNA transcript (SSU-rRNA, 5.8S rRNA, LSU-rRNA)"/>
    <property type="evidence" value="ECO:0007669"/>
    <property type="project" value="TreeGrafter"/>
</dbReference>
<dbReference type="InterPro" id="IPR050590">
    <property type="entry name" value="Exosome_comp_Rrp42_subfam"/>
</dbReference>
<gene>
    <name evidence="8" type="ORF">GTHE00462_LOCUS12210</name>
    <name evidence="9" type="ORF">GTHE00462_LOCUS12213</name>
</gene>
<proteinExistence type="inferred from homology"/>
<comment type="subcellular location">
    <subcellularLocation>
        <location evidence="2">Cytoplasm</location>
    </subcellularLocation>
    <subcellularLocation>
        <location evidence="1">Nucleus</location>
    </subcellularLocation>
</comment>
<protein>
    <submittedName>
        <fullName evidence="8">Uncharacterized protein</fullName>
    </submittedName>
</protein>
<feature type="region of interest" description="Disordered" evidence="5">
    <location>
        <begin position="351"/>
        <end position="388"/>
    </location>
</feature>
<dbReference type="AlphaFoldDB" id="A0A6U5YXM4"/>
<evidence type="ECO:0000313" key="8">
    <source>
        <dbReference type="EMBL" id="CAE2293407.1"/>
    </source>
</evidence>
<feature type="domain" description="Exoribonuclease phosphorolytic" evidence="6">
    <location>
        <begin position="35"/>
        <end position="212"/>
    </location>
</feature>
<feature type="compositionally biased region" description="Basic and acidic residues" evidence="5">
    <location>
        <begin position="378"/>
        <end position="388"/>
    </location>
</feature>
<dbReference type="SUPFAM" id="SSF55666">
    <property type="entry name" value="Ribonuclease PH domain 2-like"/>
    <property type="match status" value="1"/>
</dbReference>
<feature type="compositionally biased region" description="Basic and acidic residues" evidence="5">
    <location>
        <begin position="145"/>
        <end position="156"/>
    </location>
</feature>
<dbReference type="EMBL" id="HBKN01015673">
    <property type="protein sequence ID" value="CAE2293412.1"/>
    <property type="molecule type" value="Transcribed_RNA"/>
</dbReference>